<dbReference type="Proteomes" id="UP000467637">
    <property type="component" value="Unassembled WGS sequence"/>
</dbReference>
<sequence>MSKIDYFKELNYRLRGLPEKERQNILSVYEELFQKAIENGKHEDEVAQSLGYPRIPNWDAQKDASTVSQPESAKSAKQESIPQAPITPNAPQTPPTAKATQAHQAHQAPQAPKAPPLEKIYTKPESAAPKQAPEAGGYTPPSYTPPPYENPYYAQQPPYPYPAKQETGLKAIIVSIALGFFNLLFVVGPWFGILAALIALFASGFALIVAPIAGMLGSFMEHVGSDLQFIGFAMLACFGLGVILTTLSTWLFQLFFKITRAYIQFNAKLIKGA</sequence>
<feature type="compositionally biased region" description="Polar residues" evidence="1">
    <location>
        <begin position="63"/>
        <end position="72"/>
    </location>
</feature>
<keyword evidence="2" id="KW-0812">Transmembrane</keyword>
<feature type="transmembrane region" description="Helical" evidence="2">
    <location>
        <begin position="229"/>
        <end position="252"/>
    </location>
</feature>
<accession>A0ABW9U2Z5</accession>
<evidence type="ECO:0000313" key="3">
    <source>
        <dbReference type="EMBL" id="MVQ34449.1"/>
    </source>
</evidence>
<feature type="transmembrane region" description="Helical" evidence="2">
    <location>
        <begin position="168"/>
        <end position="187"/>
    </location>
</feature>
<keyword evidence="2" id="KW-1133">Transmembrane helix</keyword>
<feature type="transmembrane region" description="Helical" evidence="2">
    <location>
        <begin position="193"/>
        <end position="217"/>
    </location>
</feature>
<proteinExistence type="predicted"/>
<organism evidence="3 4">
    <name type="scientific">Paenibacillus anseongense</name>
    <dbReference type="NCBI Taxonomy" id="2682845"/>
    <lineage>
        <taxon>Bacteria</taxon>
        <taxon>Bacillati</taxon>
        <taxon>Bacillota</taxon>
        <taxon>Bacilli</taxon>
        <taxon>Bacillales</taxon>
        <taxon>Paenibacillaceae</taxon>
        <taxon>Paenibacillus</taxon>
    </lineage>
</organism>
<feature type="region of interest" description="Disordered" evidence="1">
    <location>
        <begin position="48"/>
        <end position="116"/>
    </location>
</feature>
<keyword evidence="4" id="KW-1185">Reference proteome</keyword>
<name>A0ABW9U2Z5_9BACL</name>
<dbReference type="Pfam" id="PF22564">
    <property type="entry name" value="HAAS"/>
    <property type="match status" value="1"/>
</dbReference>
<evidence type="ECO:0000256" key="2">
    <source>
        <dbReference type="SAM" id="Phobius"/>
    </source>
</evidence>
<protein>
    <submittedName>
        <fullName evidence="3">DUF1700 domain-containing protein</fullName>
    </submittedName>
</protein>
<evidence type="ECO:0000313" key="4">
    <source>
        <dbReference type="Proteomes" id="UP000467637"/>
    </source>
</evidence>
<reference evidence="3 4" key="1">
    <citation type="submission" date="2019-12" db="EMBL/GenBank/DDBJ databases">
        <authorList>
            <person name="Huq M.A."/>
        </authorList>
    </citation>
    <scope>NUCLEOTIDE SEQUENCE [LARGE SCALE GENOMIC DNA]</scope>
    <source>
        <strain evidence="3 4">MAH-34</strain>
    </source>
</reference>
<evidence type="ECO:0000256" key="1">
    <source>
        <dbReference type="SAM" id="MobiDB-lite"/>
    </source>
</evidence>
<dbReference type="EMBL" id="WSEM01000007">
    <property type="protein sequence ID" value="MVQ34449.1"/>
    <property type="molecule type" value="Genomic_DNA"/>
</dbReference>
<gene>
    <name evidence="3" type="ORF">GON05_07265</name>
</gene>
<comment type="caution">
    <text evidence="3">The sequence shown here is derived from an EMBL/GenBank/DDBJ whole genome shotgun (WGS) entry which is preliminary data.</text>
</comment>
<feature type="compositionally biased region" description="Low complexity" evidence="1">
    <location>
        <begin position="81"/>
        <end position="111"/>
    </location>
</feature>
<keyword evidence="2" id="KW-0472">Membrane</keyword>
<dbReference type="RefSeq" id="WP_157318504.1">
    <property type="nucleotide sequence ID" value="NZ_WSEM01000007.1"/>
</dbReference>